<gene>
    <name evidence="1" type="ORF">LAZ67_20000316</name>
</gene>
<accession>A0ABY6LNX0</accession>
<dbReference type="PANTHER" id="PTHR21274:SF0">
    <property type="entry name" value="MECKELIN"/>
    <property type="match status" value="1"/>
</dbReference>
<dbReference type="Proteomes" id="UP001235939">
    <property type="component" value="Chromosome 20"/>
</dbReference>
<proteinExistence type="predicted"/>
<dbReference type="EMBL" id="CP092882">
    <property type="protein sequence ID" value="UYV81195.1"/>
    <property type="molecule type" value="Genomic_DNA"/>
</dbReference>
<sequence length="203" mass="23620">MYIPEVQAVDMAHLLASQCSVDMFLLDWERPVFRVCVGVDREQGTLETKEMQAGSVSVWRTYFVANEWANLQTYRRVNLAFQTVTCLLLLKIYLVTTNLLRFQIFSRKLVLEQFVQDKLQHFVDLCSVSNVSLPMLHCPATTVFVVVIQREIVDVQVSMFILSHRRFGYYIHGRSSSGRADASLKEMHEFFQREEVGFCVFYI</sequence>
<reference evidence="1 2" key="1">
    <citation type="submission" date="2022-01" db="EMBL/GenBank/DDBJ databases">
        <title>A chromosomal length assembly of Cordylochernes scorpioides.</title>
        <authorList>
            <person name="Zeh D."/>
            <person name="Zeh J."/>
        </authorList>
    </citation>
    <scope>NUCLEOTIDE SEQUENCE [LARGE SCALE GENOMIC DNA]</scope>
    <source>
        <strain evidence="1">IN4F17</strain>
        <tissue evidence="1">Whole Body</tissue>
    </source>
</reference>
<dbReference type="InterPro" id="IPR019170">
    <property type="entry name" value="Meckelin"/>
</dbReference>
<organism evidence="1 2">
    <name type="scientific">Cordylochernes scorpioides</name>
    <dbReference type="NCBI Taxonomy" id="51811"/>
    <lineage>
        <taxon>Eukaryota</taxon>
        <taxon>Metazoa</taxon>
        <taxon>Ecdysozoa</taxon>
        <taxon>Arthropoda</taxon>
        <taxon>Chelicerata</taxon>
        <taxon>Arachnida</taxon>
        <taxon>Pseudoscorpiones</taxon>
        <taxon>Cheliferoidea</taxon>
        <taxon>Chernetidae</taxon>
        <taxon>Cordylochernes</taxon>
    </lineage>
</organism>
<name>A0ABY6LNX0_9ARAC</name>
<evidence type="ECO:0000313" key="1">
    <source>
        <dbReference type="EMBL" id="UYV81195.1"/>
    </source>
</evidence>
<keyword evidence="2" id="KW-1185">Reference proteome</keyword>
<evidence type="ECO:0000313" key="2">
    <source>
        <dbReference type="Proteomes" id="UP001235939"/>
    </source>
</evidence>
<dbReference type="Pfam" id="PF09773">
    <property type="entry name" value="Meckelin"/>
    <property type="match status" value="3"/>
</dbReference>
<dbReference type="PANTHER" id="PTHR21274">
    <property type="entry name" value="MECKELIN"/>
    <property type="match status" value="1"/>
</dbReference>
<protein>
    <submittedName>
        <fullName evidence="1">TMEM67</fullName>
    </submittedName>
</protein>